<dbReference type="OrthoDB" id="410381at2759"/>
<evidence type="ECO:0000313" key="1">
    <source>
        <dbReference type="EMBL" id="KAG2207282.1"/>
    </source>
</evidence>
<sequence length="125" mass="13742">KQLSAMGNRKAPGDDHLVKEMLIPIWYPLCNFLSDFLSLCYTFTWTPTSFRTGLIVPIFKKGDPNSAASNSSFMPALKYSSNSEDDLTPHVSRLLTSLLTVVTECVSNLTPESATITPKNSGIKL</sequence>
<evidence type="ECO:0000313" key="2">
    <source>
        <dbReference type="Proteomes" id="UP000650833"/>
    </source>
</evidence>
<reference evidence="1" key="1">
    <citation type="submission" date="2020-12" db="EMBL/GenBank/DDBJ databases">
        <title>Metabolic potential, ecology and presence of endohyphal bacteria is reflected in genomic diversity of Mucoromycotina.</title>
        <authorList>
            <person name="Muszewska A."/>
            <person name="Okrasinska A."/>
            <person name="Steczkiewicz K."/>
            <person name="Drgas O."/>
            <person name="Orlowska M."/>
            <person name="Perlinska-Lenart U."/>
            <person name="Aleksandrzak-Piekarczyk T."/>
            <person name="Szatraj K."/>
            <person name="Zielenkiewicz U."/>
            <person name="Pilsyk S."/>
            <person name="Malc E."/>
            <person name="Mieczkowski P."/>
            <person name="Kruszewska J.S."/>
            <person name="Biernat P."/>
            <person name="Pawlowska J."/>
        </authorList>
    </citation>
    <scope>NUCLEOTIDE SEQUENCE</scope>
    <source>
        <strain evidence="1">CBS 226.32</strain>
    </source>
</reference>
<dbReference type="Proteomes" id="UP000650833">
    <property type="component" value="Unassembled WGS sequence"/>
</dbReference>
<dbReference type="AlphaFoldDB" id="A0A8H7RBI6"/>
<dbReference type="EMBL" id="JAEPRC010000132">
    <property type="protein sequence ID" value="KAG2207282.1"/>
    <property type="molecule type" value="Genomic_DNA"/>
</dbReference>
<gene>
    <name evidence="1" type="ORF">INT46_003201</name>
</gene>
<comment type="caution">
    <text evidence="1">The sequence shown here is derived from an EMBL/GenBank/DDBJ whole genome shotgun (WGS) entry which is preliminary data.</text>
</comment>
<feature type="non-terminal residue" evidence="1">
    <location>
        <position position="125"/>
    </location>
</feature>
<organism evidence="1 2">
    <name type="scientific">Mucor plumbeus</name>
    <dbReference type="NCBI Taxonomy" id="97098"/>
    <lineage>
        <taxon>Eukaryota</taxon>
        <taxon>Fungi</taxon>
        <taxon>Fungi incertae sedis</taxon>
        <taxon>Mucoromycota</taxon>
        <taxon>Mucoromycotina</taxon>
        <taxon>Mucoromycetes</taxon>
        <taxon>Mucorales</taxon>
        <taxon>Mucorineae</taxon>
        <taxon>Mucoraceae</taxon>
        <taxon>Mucor</taxon>
    </lineage>
</organism>
<keyword evidence="2" id="KW-1185">Reference proteome</keyword>
<accession>A0A8H7RBI6</accession>
<name>A0A8H7RBI6_9FUNG</name>
<protein>
    <submittedName>
        <fullName evidence="1">Uncharacterized protein</fullName>
    </submittedName>
</protein>
<proteinExistence type="predicted"/>